<feature type="domain" description="Gp5/Type VI secretion system Vgr protein OB-fold" evidence="1">
    <location>
        <begin position="51"/>
        <end position="122"/>
    </location>
</feature>
<dbReference type="Gene3D" id="2.40.50.230">
    <property type="entry name" value="Gp5 N-terminal domain"/>
    <property type="match status" value="1"/>
</dbReference>
<dbReference type="InterPro" id="IPR006531">
    <property type="entry name" value="Gp5/Vgr_OB"/>
</dbReference>
<accession>A0AAE9K7G7</accession>
<reference evidence="2" key="1">
    <citation type="submission" date="2022-02" db="EMBL/GenBank/DDBJ databases">
        <title>Burkholderia cenocepacia phage Milagro.</title>
        <authorList>
            <person name="Le T."/>
            <person name="Yao G."/>
            <person name="Liu M."/>
            <person name="Gonzalez C."/>
        </authorList>
    </citation>
    <scope>NUCLEOTIDE SEQUENCE</scope>
</reference>
<evidence type="ECO:0000313" key="3">
    <source>
        <dbReference type="Proteomes" id="UP000831591"/>
    </source>
</evidence>
<evidence type="ECO:0000313" key="2">
    <source>
        <dbReference type="EMBL" id="UNY41735.1"/>
    </source>
</evidence>
<dbReference type="InterPro" id="IPR013046">
    <property type="entry name" value="GpV/Gp45"/>
</dbReference>
<dbReference type="NCBIfam" id="TIGR01644">
    <property type="entry name" value="phage_P2_V"/>
    <property type="match status" value="1"/>
</dbReference>
<proteinExistence type="predicted"/>
<organism evidence="2 3">
    <name type="scientific">Burkholderia phage Milagro</name>
    <dbReference type="NCBI Taxonomy" id="2924901"/>
    <lineage>
        <taxon>Viruses</taxon>
        <taxon>Duplodnaviria</taxon>
        <taxon>Heunggongvirae</taxon>
        <taxon>Uroviricota</taxon>
        <taxon>Caudoviricetes</taxon>
        <taxon>Peduoviridae</taxon>
        <taxon>Kayeltresvirus</taxon>
        <taxon>Kayeltresvirus milagro</taxon>
    </lineage>
</organism>
<evidence type="ECO:0000259" key="1">
    <source>
        <dbReference type="Pfam" id="PF04717"/>
    </source>
</evidence>
<dbReference type="InterPro" id="IPR037026">
    <property type="entry name" value="Vgr_OB-fold_dom_sf"/>
</dbReference>
<dbReference type="Pfam" id="PF04717">
    <property type="entry name" value="Phage_base_V"/>
    <property type="match status" value="1"/>
</dbReference>
<protein>
    <submittedName>
        <fullName evidence="2">Baseplate protein</fullName>
    </submittedName>
</protein>
<keyword evidence="3" id="KW-1185">Reference proteome</keyword>
<dbReference type="EMBL" id="OM638609">
    <property type="protein sequence ID" value="UNY41735.1"/>
    <property type="molecule type" value="Genomic_DNA"/>
</dbReference>
<dbReference type="Gene3D" id="6.20.150.10">
    <property type="match status" value="1"/>
</dbReference>
<sequence>MSTHVCSRARRACCTREHDICIRSRHARTAGNMVGMDANEIQRQARNAVRKGSILDVDYGTGLCRVAVGESADDGLQTNWIPWLTPAAGSTREWLPPTKGEQVVLLGPMGDFAQAVALRGLYSDAAPAPDNSPNTHTRIYADGARVSYDHAAHALTAALPAGATVRVVAPGAVVVQTKDATVQAEHILLDGDATVTKSLTVKGPLTFESGMTGKGGDGGAVMKIDGSADLTGDVRAGGVSLINHPHQAQGEFAVTSKPIRGGA</sequence>
<gene>
    <name evidence="2" type="ORF">CPT_Milagro_016</name>
</gene>
<name>A0AAE9K7G7_9CAUD</name>
<dbReference type="Proteomes" id="UP000831591">
    <property type="component" value="Segment"/>
</dbReference>